<dbReference type="STRING" id="373903.Hore_14660"/>
<dbReference type="InterPro" id="IPR043168">
    <property type="entry name" value="DegV_C"/>
</dbReference>
<gene>
    <name evidence="2" type="ordered locus">Hore_14660</name>
</gene>
<dbReference type="Pfam" id="PF02645">
    <property type="entry name" value="DegV"/>
    <property type="match status" value="1"/>
</dbReference>
<dbReference type="Gene3D" id="3.40.50.10170">
    <property type="match status" value="1"/>
</dbReference>
<dbReference type="HOGENOM" id="CLU_048251_4_2_9"/>
<dbReference type="InterPro" id="IPR003797">
    <property type="entry name" value="DegV"/>
</dbReference>
<dbReference type="InterPro" id="IPR050270">
    <property type="entry name" value="DegV_domain_contain"/>
</dbReference>
<dbReference type="KEGG" id="hor:Hore_14660"/>
<dbReference type="PANTHER" id="PTHR33434:SF2">
    <property type="entry name" value="FATTY ACID-BINDING PROTEIN TM_1468"/>
    <property type="match status" value="1"/>
</dbReference>
<dbReference type="RefSeq" id="WP_012636398.1">
    <property type="nucleotide sequence ID" value="NC_011899.1"/>
</dbReference>
<dbReference type="eggNOG" id="COG1307">
    <property type="taxonomic scope" value="Bacteria"/>
</dbReference>
<reference evidence="2 3" key="1">
    <citation type="journal article" date="2009" name="PLoS ONE">
        <title>Genome analysis of the anaerobic thermohalophilic bacterium Halothermothrix orenii.</title>
        <authorList>
            <person name="Mavromatis K."/>
            <person name="Ivanova N."/>
            <person name="Anderson I."/>
            <person name="Lykidis A."/>
            <person name="Hooper S.D."/>
            <person name="Sun H."/>
            <person name="Kunin V."/>
            <person name="Lapidus A."/>
            <person name="Hugenholtz P."/>
            <person name="Patel B."/>
            <person name="Kyrpides N.C."/>
        </authorList>
    </citation>
    <scope>NUCLEOTIDE SEQUENCE [LARGE SCALE GENOMIC DNA]</scope>
    <source>
        <strain evidence="3">H 168 / OCM 544 / DSM 9562</strain>
    </source>
</reference>
<keyword evidence="1" id="KW-0446">Lipid-binding</keyword>
<dbReference type="PANTHER" id="PTHR33434">
    <property type="entry name" value="DEGV DOMAIN-CONTAINING PROTEIN DR_1986-RELATED"/>
    <property type="match status" value="1"/>
</dbReference>
<protein>
    <submittedName>
        <fullName evidence="2">DegV family protein</fullName>
    </submittedName>
</protein>
<dbReference type="Gene3D" id="3.30.1180.10">
    <property type="match status" value="1"/>
</dbReference>
<organism evidence="2 3">
    <name type="scientific">Halothermothrix orenii (strain H 168 / OCM 544 / DSM 9562)</name>
    <dbReference type="NCBI Taxonomy" id="373903"/>
    <lineage>
        <taxon>Bacteria</taxon>
        <taxon>Bacillati</taxon>
        <taxon>Bacillota</taxon>
        <taxon>Clostridia</taxon>
        <taxon>Halanaerobiales</taxon>
        <taxon>Halothermotrichaceae</taxon>
        <taxon>Halothermothrix</taxon>
    </lineage>
</organism>
<proteinExistence type="predicted"/>
<name>B8CY46_HALOH</name>
<evidence type="ECO:0000313" key="3">
    <source>
        <dbReference type="Proteomes" id="UP000000719"/>
    </source>
</evidence>
<dbReference type="GO" id="GO:0008289">
    <property type="term" value="F:lipid binding"/>
    <property type="evidence" value="ECO:0007669"/>
    <property type="project" value="UniProtKB-KW"/>
</dbReference>
<dbReference type="PROSITE" id="PS51482">
    <property type="entry name" value="DEGV"/>
    <property type="match status" value="1"/>
</dbReference>
<dbReference type="Proteomes" id="UP000000719">
    <property type="component" value="Chromosome"/>
</dbReference>
<evidence type="ECO:0000256" key="1">
    <source>
        <dbReference type="ARBA" id="ARBA00023121"/>
    </source>
</evidence>
<dbReference type="SUPFAM" id="SSF82549">
    <property type="entry name" value="DAK1/DegV-like"/>
    <property type="match status" value="1"/>
</dbReference>
<evidence type="ECO:0000313" key="2">
    <source>
        <dbReference type="EMBL" id="ACL70215.1"/>
    </source>
</evidence>
<dbReference type="OrthoDB" id="9781230at2"/>
<dbReference type="NCBIfam" id="TIGR00762">
    <property type="entry name" value="DegV"/>
    <property type="match status" value="1"/>
</dbReference>
<accession>B8CY46</accession>
<dbReference type="AlphaFoldDB" id="B8CY46"/>
<keyword evidence="3" id="KW-1185">Reference proteome</keyword>
<dbReference type="EMBL" id="CP001098">
    <property type="protein sequence ID" value="ACL70215.1"/>
    <property type="molecule type" value="Genomic_DNA"/>
</dbReference>
<sequence length="282" mass="31772">MNGIKIFTDSTSDLSSDLIEENNIGVVPLNVTFGEKVYRDGVDITTEELYRKVEETDKLPITGAVTPNEYYQAFKPYVEKGYKIIYIGLSSKLSSSLQNAITASRMFDNAQIEIIDSLNLSTGIGLLVMKAVDFIKDGLNFNEVVSRVRRLVSRVNTEFVIDTLDYLHKGGRCSGLERFLGSMLRIHPVVKVVDGKMILAEKTRGKKKRVVKRLLERFLENRDSIRKDRVFVTHSHSDKDAEFLQEKLREELNIEEVLITGAGCVISSHCGPGTVGILYFEK</sequence>